<keyword evidence="3" id="KW-0326">Glycosidase</keyword>
<dbReference type="GO" id="GO:0005975">
    <property type="term" value="P:carbohydrate metabolic process"/>
    <property type="evidence" value="ECO:0007669"/>
    <property type="project" value="InterPro"/>
</dbReference>
<dbReference type="Gene3D" id="2.60.120.260">
    <property type="entry name" value="Galactose-binding domain-like"/>
    <property type="match status" value="1"/>
</dbReference>
<name>A0A1H6C5M5_9SPHI</name>
<keyword evidence="10" id="KW-1185">Reference proteome</keyword>
<dbReference type="OrthoDB" id="9801077at2"/>
<dbReference type="InterPro" id="IPR006101">
    <property type="entry name" value="Glyco_hydro_2"/>
</dbReference>
<feature type="domain" description="Glycoside hydrolase family 2" evidence="8">
    <location>
        <begin position="700"/>
        <end position="783"/>
    </location>
</feature>
<dbReference type="PROSITE" id="PS00608">
    <property type="entry name" value="GLYCOSYL_HYDROL_F2_2"/>
    <property type="match status" value="1"/>
</dbReference>
<dbReference type="SUPFAM" id="SSF49303">
    <property type="entry name" value="beta-Galactosidase/glucuronidase domain"/>
    <property type="match status" value="1"/>
</dbReference>
<evidence type="ECO:0000259" key="6">
    <source>
        <dbReference type="Pfam" id="PF02837"/>
    </source>
</evidence>
<dbReference type="InterPro" id="IPR006103">
    <property type="entry name" value="Glyco_hydro_2_cat"/>
</dbReference>
<evidence type="ECO:0000313" key="9">
    <source>
        <dbReference type="EMBL" id="SEG68280.1"/>
    </source>
</evidence>
<dbReference type="PANTHER" id="PTHR42732:SF1">
    <property type="entry name" value="BETA-MANNOSIDASE"/>
    <property type="match status" value="1"/>
</dbReference>
<dbReference type="PANTHER" id="PTHR42732">
    <property type="entry name" value="BETA-GALACTOSIDASE"/>
    <property type="match status" value="1"/>
</dbReference>
<dbReference type="InterPro" id="IPR008979">
    <property type="entry name" value="Galactose-bd-like_sf"/>
</dbReference>
<dbReference type="InterPro" id="IPR040605">
    <property type="entry name" value="Glyco_hydro2_dom5"/>
</dbReference>
<dbReference type="Pfam" id="PF02837">
    <property type="entry name" value="Glyco_hydro_2_N"/>
    <property type="match status" value="1"/>
</dbReference>
<dbReference type="SUPFAM" id="SSF51445">
    <property type="entry name" value="(Trans)glycosidases"/>
    <property type="match status" value="1"/>
</dbReference>
<dbReference type="InterPro" id="IPR013783">
    <property type="entry name" value="Ig-like_fold"/>
</dbReference>
<comment type="similarity">
    <text evidence="1">Belongs to the glycosyl hydrolase 2 family.</text>
</comment>
<dbReference type="InterPro" id="IPR006104">
    <property type="entry name" value="Glyco_hydro_2_N"/>
</dbReference>
<protein>
    <submittedName>
        <fullName evidence="9">Beta-galactosidase</fullName>
    </submittedName>
</protein>
<reference evidence="10" key="1">
    <citation type="submission" date="2016-10" db="EMBL/GenBank/DDBJ databases">
        <authorList>
            <person name="Varghese N."/>
            <person name="Submissions S."/>
        </authorList>
    </citation>
    <scope>NUCLEOTIDE SEQUENCE [LARGE SCALE GENOMIC DNA]</scope>
    <source>
        <strain evidence="10">DSM 22361</strain>
    </source>
</reference>
<dbReference type="InterPro" id="IPR017853">
    <property type="entry name" value="GH"/>
</dbReference>
<proteinExistence type="inferred from homology"/>
<dbReference type="Pfam" id="PF02836">
    <property type="entry name" value="Glyco_hydro_2_C"/>
    <property type="match status" value="1"/>
</dbReference>
<dbReference type="Gene3D" id="3.20.20.80">
    <property type="entry name" value="Glycosidases"/>
    <property type="match status" value="1"/>
</dbReference>
<dbReference type="InterPro" id="IPR006102">
    <property type="entry name" value="Ig-like_GH2"/>
</dbReference>
<dbReference type="Pfam" id="PF00703">
    <property type="entry name" value="Glyco_hydro_2"/>
    <property type="match status" value="1"/>
</dbReference>
<feature type="domain" description="Glycoside hydrolase family 2 catalytic" evidence="5">
    <location>
        <begin position="290"/>
        <end position="460"/>
    </location>
</feature>
<dbReference type="EMBL" id="FNUT01000013">
    <property type="protein sequence ID" value="SEG68280.1"/>
    <property type="molecule type" value="Genomic_DNA"/>
</dbReference>
<dbReference type="InterPro" id="IPR032311">
    <property type="entry name" value="DUF4982"/>
</dbReference>
<dbReference type="InterPro" id="IPR023232">
    <property type="entry name" value="Glyco_hydro_2_AS"/>
</dbReference>
<dbReference type="PRINTS" id="PR00132">
    <property type="entry name" value="GLHYDRLASE2"/>
</dbReference>
<dbReference type="Pfam" id="PF16355">
    <property type="entry name" value="DUF4982"/>
    <property type="match status" value="1"/>
</dbReference>
<evidence type="ECO:0000259" key="8">
    <source>
        <dbReference type="Pfam" id="PF18565"/>
    </source>
</evidence>
<evidence type="ECO:0000259" key="5">
    <source>
        <dbReference type="Pfam" id="PF02836"/>
    </source>
</evidence>
<dbReference type="Gene3D" id="2.60.40.10">
    <property type="entry name" value="Immunoglobulins"/>
    <property type="match status" value="3"/>
</dbReference>
<evidence type="ECO:0000256" key="2">
    <source>
        <dbReference type="ARBA" id="ARBA00022801"/>
    </source>
</evidence>
<dbReference type="SUPFAM" id="SSF49785">
    <property type="entry name" value="Galactose-binding domain-like"/>
    <property type="match status" value="1"/>
</dbReference>
<accession>A0A1H6C5M5</accession>
<sequence>MKHKWYLTLLSIFLFHSLFGQGREEIPFNSNWKFTLSDDSRFSALDYNSEDWKTVELPHDWSIASDFGKEYPAGNAGGALPGGIGWYRKDFKLNEIDRMKHVFIRFGGAYRYTDVWINGVHLGKNNNGYLSFERELTKHLHYGDQINTIAVKVDNSLQPNSRWYTGSGIYRNVTLEKRNPSHLLREETFITTPKVSKEESVIRIQSSVNTPAEDGEIVLQDPNGEEVLRKKVTFNSGKLDVRFSIPEIKLWSVEDPQLYQLQINILGNGRNVKDMLTYRVGFRSFHFDTDNGFFLNDQFLKIKGVCLHHDLGLLGAAFNKSAAKRQLLIMKDMGVNAIRTAHNPPAEELLDLCDEIGLLVYNEAYDMWNKRKNKFDYHIDFAEHHLRDLETFVKRDRNHPSIILWSIGNEIREQFDSTGMGYTKGMASLVKQLDPTRPVTAALTENNYSKNFIAQANALDVLGFNYKIFDYDRLPKEFKGIPLIASETTSALQTRGVYDPLQDTIQLWPASSKDKFVVNGNSDFTVSAYDNVAAYWGTTHEKAWLEVKKRNYLGGIFVWTGFDYLGEPVPYPFPARSSYYGIVDLAGIPKDVYYMYQSEWTDAEVLHLLPHWNWEEGQHIDVWAYYNNADEVELFLNEKSLGKSAKTSNRLHAKWEVPFAPGTLKAVKYKDGRVVQEVIKRTAGAPRKLLVATEHERFAVGDTTDLYFIQVSLLDAQGNPVPNEELDLQFKSIKNIRILGTDNGFQADLKSLSLPNRQTHKGVLVAFAKKDNPDEEAIIHIESKLGTEKLILNADKKPN</sequence>
<evidence type="ECO:0000259" key="7">
    <source>
        <dbReference type="Pfam" id="PF16355"/>
    </source>
</evidence>
<evidence type="ECO:0000256" key="1">
    <source>
        <dbReference type="ARBA" id="ARBA00007401"/>
    </source>
</evidence>
<evidence type="ECO:0000259" key="4">
    <source>
        <dbReference type="Pfam" id="PF00703"/>
    </source>
</evidence>
<feature type="domain" description="DUF4982" evidence="7">
    <location>
        <begin position="617"/>
        <end position="675"/>
    </location>
</feature>
<dbReference type="Pfam" id="PF18565">
    <property type="entry name" value="Glyco_hydro2_C5"/>
    <property type="match status" value="1"/>
</dbReference>
<dbReference type="RefSeq" id="WP_103907597.1">
    <property type="nucleotide sequence ID" value="NZ_CP049246.1"/>
</dbReference>
<dbReference type="GO" id="GO:0004553">
    <property type="term" value="F:hydrolase activity, hydrolyzing O-glycosyl compounds"/>
    <property type="evidence" value="ECO:0007669"/>
    <property type="project" value="InterPro"/>
</dbReference>
<feature type="domain" description="Glycosyl hydrolases family 2 sugar binding" evidence="6">
    <location>
        <begin position="50"/>
        <end position="177"/>
    </location>
</feature>
<dbReference type="Proteomes" id="UP000236731">
    <property type="component" value="Unassembled WGS sequence"/>
</dbReference>
<organism evidence="9 10">
    <name type="scientific">Sphingobacterium lactis</name>
    <dbReference type="NCBI Taxonomy" id="797291"/>
    <lineage>
        <taxon>Bacteria</taxon>
        <taxon>Pseudomonadati</taxon>
        <taxon>Bacteroidota</taxon>
        <taxon>Sphingobacteriia</taxon>
        <taxon>Sphingobacteriales</taxon>
        <taxon>Sphingobacteriaceae</taxon>
        <taxon>Sphingobacterium</taxon>
    </lineage>
</organism>
<evidence type="ECO:0000256" key="3">
    <source>
        <dbReference type="ARBA" id="ARBA00023295"/>
    </source>
</evidence>
<dbReference type="InterPro" id="IPR051913">
    <property type="entry name" value="GH2_Domain-Containing"/>
</dbReference>
<evidence type="ECO:0000313" key="10">
    <source>
        <dbReference type="Proteomes" id="UP000236731"/>
    </source>
</evidence>
<gene>
    <name evidence="9" type="ORF">SAMN05421877_11380</name>
</gene>
<feature type="domain" description="Glycoside hydrolase family 2 immunoglobulin-like beta-sandwich" evidence="4">
    <location>
        <begin position="190"/>
        <end position="283"/>
    </location>
</feature>
<keyword evidence="2" id="KW-0378">Hydrolase</keyword>
<dbReference type="AlphaFoldDB" id="A0A1H6C5M5"/>
<dbReference type="InterPro" id="IPR036156">
    <property type="entry name" value="Beta-gal/glucu_dom_sf"/>
</dbReference>